<keyword evidence="2" id="KW-1185">Reference proteome</keyword>
<name>A0A8H6L8T2_9LECA</name>
<evidence type="ECO:0000313" key="2">
    <source>
        <dbReference type="Proteomes" id="UP000578531"/>
    </source>
</evidence>
<reference evidence="1 2" key="1">
    <citation type="journal article" date="2020" name="Genomics">
        <title>Complete, high-quality genomes from long-read metagenomic sequencing of two wolf lichen thalli reveals enigmatic genome architecture.</title>
        <authorList>
            <person name="McKenzie S.K."/>
            <person name="Walston R.F."/>
            <person name="Allen J.L."/>
        </authorList>
    </citation>
    <scope>NUCLEOTIDE SEQUENCE [LARGE SCALE GENOMIC DNA]</scope>
    <source>
        <strain evidence="1">WasteWater2</strain>
    </source>
</reference>
<evidence type="ECO:0000313" key="1">
    <source>
        <dbReference type="EMBL" id="KAF6239765.1"/>
    </source>
</evidence>
<dbReference type="RefSeq" id="XP_037169040.1">
    <property type="nucleotide sequence ID" value="XM_037304245.1"/>
</dbReference>
<gene>
    <name evidence="1" type="ORF">HO173_002311</name>
</gene>
<dbReference type="Proteomes" id="UP000578531">
    <property type="component" value="Unassembled WGS sequence"/>
</dbReference>
<protein>
    <submittedName>
        <fullName evidence="1">Uncharacterized protein</fullName>
    </submittedName>
</protein>
<accession>A0A8H6L8T2</accession>
<dbReference type="EMBL" id="JACCJC010000005">
    <property type="protein sequence ID" value="KAF6239765.1"/>
    <property type="molecule type" value="Genomic_DNA"/>
</dbReference>
<sequence>MDTDSKGYTFVDSEPESPPSFGLFETVVKDCLGGILWVVYESGTCRSLNAVRNAKETQTHAEPLILLIVTAVRKKLQAMS</sequence>
<organism evidence="1 2">
    <name type="scientific">Letharia columbiana</name>
    <dbReference type="NCBI Taxonomy" id="112416"/>
    <lineage>
        <taxon>Eukaryota</taxon>
        <taxon>Fungi</taxon>
        <taxon>Dikarya</taxon>
        <taxon>Ascomycota</taxon>
        <taxon>Pezizomycotina</taxon>
        <taxon>Lecanoromycetes</taxon>
        <taxon>OSLEUM clade</taxon>
        <taxon>Lecanoromycetidae</taxon>
        <taxon>Lecanorales</taxon>
        <taxon>Lecanorineae</taxon>
        <taxon>Parmeliaceae</taxon>
        <taxon>Letharia</taxon>
    </lineage>
</organism>
<dbReference type="GeneID" id="59283985"/>
<comment type="caution">
    <text evidence="1">The sequence shown here is derived from an EMBL/GenBank/DDBJ whole genome shotgun (WGS) entry which is preliminary data.</text>
</comment>
<dbReference type="AlphaFoldDB" id="A0A8H6L8T2"/>
<proteinExistence type="predicted"/>